<evidence type="ECO:0000256" key="7">
    <source>
        <dbReference type="ARBA" id="ARBA00023015"/>
    </source>
</evidence>
<reference evidence="13" key="1">
    <citation type="submission" date="2022-11" db="UniProtKB">
        <authorList>
            <consortium name="WormBaseParasite"/>
        </authorList>
    </citation>
    <scope>IDENTIFICATION</scope>
</reference>
<dbReference type="SUPFAM" id="SSF52768">
    <property type="entry name" value="Arginase/deacetylase"/>
    <property type="match status" value="1"/>
</dbReference>
<evidence type="ECO:0000313" key="13">
    <source>
        <dbReference type="WBParaSite" id="PSU_v2.g8945.t1"/>
    </source>
</evidence>
<dbReference type="WBParaSite" id="PSU_v2.g8945.t1">
    <property type="protein sequence ID" value="PSU_v2.g8945.t1"/>
    <property type="gene ID" value="PSU_v2.g8945"/>
</dbReference>
<dbReference type="InterPro" id="IPR023801">
    <property type="entry name" value="His_deacetylse_dom"/>
</dbReference>
<comment type="similarity">
    <text evidence="2">Belongs to the histone deacetylase family. HD type 2 subfamily.</text>
</comment>
<sequence>MFKHLTGFAYNPSHVFHKNTVNQNHPENENRIKLSLNRIRQIQADKYVADYTDPSVHNEQLDFSLTDYILQEIHDDGYLQTLKKLEKMSQTEIDDLCRSFDSIAMTPESFKVAHEAAAYCVTLTKKVAEGELKNAFALVRPPGHHAHDDCPQGFCVLNNVAICSQLAIEKKYAKKVLIVDFDIHHGNGTQQFFYDDERVTYLSIHRYEHGNFWPHKRYSDYDCIGRGTGRGHNINIPINENGGTHHDYLCILFTIVIPFARELQPDMVFISAGFDACIGDPIGYMDVIPEIFPHYIYQLAPMCNGKIVAILEGGYNHSAVAVCVDMCLRVMIGEKPPYFKYNKVPRASTVISCMNAIGALREYWPYVNSFYDLAPYVAAGHQSVLPIFHDHFGISTTHTGNINQNNLRNLLNSHTPQIIKLPTTKLFNINMEFPMFNVKNIPVDPHANQYEDLFSVSSKLQLKNYGKN</sequence>
<keyword evidence="8" id="KW-0804">Transcription</keyword>
<dbReference type="InterPro" id="IPR000286">
    <property type="entry name" value="HDACs"/>
</dbReference>
<dbReference type="GO" id="GO:0141221">
    <property type="term" value="F:histone deacetylase activity, hydrolytic mechanism"/>
    <property type="evidence" value="ECO:0007669"/>
    <property type="project" value="UniProtKB-EC"/>
</dbReference>
<dbReference type="GO" id="GO:0040029">
    <property type="term" value="P:epigenetic regulation of gene expression"/>
    <property type="evidence" value="ECO:0007669"/>
    <property type="project" value="TreeGrafter"/>
</dbReference>
<dbReference type="Proteomes" id="UP000887577">
    <property type="component" value="Unplaced"/>
</dbReference>
<keyword evidence="9" id="KW-0539">Nucleus</keyword>
<evidence type="ECO:0000256" key="2">
    <source>
        <dbReference type="ARBA" id="ARBA00007738"/>
    </source>
</evidence>
<evidence type="ECO:0000256" key="8">
    <source>
        <dbReference type="ARBA" id="ARBA00023163"/>
    </source>
</evidence>
<keyword evidence="6" id="KW-0156">Chromatin regulator</keyword>
<keyword evidence="4" id="KW-0678">Repressor</keyword>
<evidence type="ECO:0000256" key="5">
    <source>
        <dbReference type="ARBA" id="ARBA00022801"/>
    </source>
</evidence>
<proteinExistence type="inferred from homology"/>
<feature type="domain" description="Histone deacetylase" evidence="11">
    <location>
        <begin position="25"/>
        <end position="330"/>
    </location>
</feature>
<dbReference type="EC" id="3.5.1.98" evidence="3"/>
<dbReference type="AlphaFoldDB" id="A0A914ZB07"/>
<evidence type="ECO:0000256" key="3">
    <source>
        <dbReference type="ARBA" id="ARBA00012111"/>
    </source>
</evidence>
<evidence type="ECO:0000256" key="9">
    <source>
        <dbReference type="ARBA" id="ARBA00023242"/>
    </source>
</evidence>
<protein>
    <recommendedName>
        <fullName evidence="3">histone deacetylase</fullName>
        <ecNumber evidence="3">3.5.1.98</ecNumber>
    </recommendedName>
</protein>
<dbReference type="PANTHER" id="PTHR10625">
    <property type="entry name" value="HISTONE DEACETYLASE HDAC1-RELATED"/>
    <property type="match status" value="1"/>
</dbReference>
<dbReference type="PANTHER" id="PTHR10625:SF5">
    <property type="entry name" value="HISTONE DEACETYLASE"/>
    <property type="match status" value="1"/>
</dbReference>
<organism evidence="12 13">
    <name type="scientific">Panagrolaimus superbus</name>
    <dbReference type="NCBI Taxonomy" id="310955"/>
    <lineage>
        <taxon>Eukaryota</taxon>
        <taxon>Metazoa</taxon>
        <taxon>Ecdysozoa</taxon>
        <taxon>Nematoda</taxon>
        <taxon>Chromadorea</taxon>
        <taxon>Rhabditida</taxon>
        <taxon>Tylenchina</taxon>
        <taxon>Panagrolaimomorpha</taxon>
        <taxon>Panagrolaimoidea</taxon>
        <taxon>Panagrolaimidae</taxon>
        <taxon>Panagrolaimus</taxon>
    </lineage>
</organism>
<accession>A0A914ZB07</accession>
<dbReference type="Pfam" id="PF00850">
    <property type="entry name" value="Hist_deacetyl"/>
    <property type="match status" value="1"/>
</dbReference>
<comment type="catalytic activity">
    <reaction evidence="10">
        <text>N(6)-acetyl-L-lysyl-[histone] + H2O = L-lysyl-[histone] + acetate</text>
        <dbReference type="Rhea" id="RHEA:58196"/>
        <dbReference type="Rhea" id="RHEA-COMP:9845"/>
        <dbReference type="Rhea" id="RHEA-COMP:11338"/>
        <dbReference type="ChEBI" id="CHEBI:15377"/>
        <dbReference type="ChEBI" id="CHEBI:29969"/>
        <dbReference type="ChEBI" id="CHEBI:30089"/>
        <dbReference type="ChEBI" id="CHEBI:61930"/>
        <dbReference type="EC" id="3.5.1.98"/>
    </reaction>
</comment>
<name>A0A914ZB07_9BILA</name>
<evidence type="ECO:0000256" key="4">
    <source>
        <dbReference type="ARBA" id="ARBA00022491"/>
    </source>
</evidence>
<dbReference type="GO" id="GO:0000118">
    <property type="term" value="C:histone deacetylase complex"/>
    <property type="evidence" value="ECO:0007669"/>
    <property type="project" value="TreeGrafter"/>
</dbReference>
<evidence type="ECO:0000256" key="1">
    <source>
        <dbReference type="ARBA" id="ARBA00004123"/>
    </source>
</evidence>
<evidence type="ECO:0000256" key="10">
    <source>
        <dbReference type="ARBA" id="ARBA00048287"/>
    </source>
</evidence>
<keyword evidence="12" id="KW-1185">Reference proteome</keyword>
<evidence type="ECO:0000259" key="11">
    <source>
        <dbReference type="Pfam" id="PF00850"/>
    </source>
</evidence>
<dbReference type="Gene3D" id="3.40.800.20">
    <property type="entry name" value="Histone deacetylase domain"/>
    <property type="match status" value="1"/>
</dbReference>
<keyword evidence="7" id="KW-0805">Transcription regulation</keyword>
<dbReference type="InterPro" id="IPR023696">
    <property type="entry name" value="Ureohydrolase_dom_sf"/>
</dbReference>
<evidence type="ECO:0000313" key="12">
    <source>
        <dbReference type="Proteomes" id="UP000887577"/>
    </source>
</evidence>
<comment type="subcellular location">
    <subcellularLocation>
        <location evidence="1">Nucleus</location>
    </subcellularLocation>
</comment>
<keyword evidence="5" id="KW-0378">Hydrolase</keyword>
<evidence type="ECO:0000256" key="6">
    <source>
        <dbReference type="ARBA" id="ARBA00022853"/>
    </source>
</evidence>
<dbReference type="InterPro" id="IPR037138">
    <property type="entry name" value="His_deacetylse_dom_sf"/>
</dbReference>
<dbReference type="PRINTS" id="PR01270">
    <property type="entry name" value="HDASUPER"/>
</dbReference>